<organism evidence="4 5">
    <name type="scientific">Helobdella robusta</name>
    <name type="common">Californian leech</name>
    <dbReference type="NCBI Taxonomy" id="6412"/>
    <lineage>
        <taxon>Eukaryota</taxon>
        <taxon>Metazoa</taxon>
        <taxon>Spiralia</taxon>
        <taxon>Lophotrochozoa</taxon>
        <taxon>Annelida</taxon>
        <taxon>Clitellata</taxon>
        <taxon>Hirudinea</taxon>
        <taxon>Rhynchobdellida</taxon>
        <taxon>Glossiphoniidae</taxon>
        <taxon>Helobdella</taxon>
    </lineage>
</organism>
<dbReference type="PRINTS" id="PR01850">
    <property type="entry name" value="GROUCHOFAMLY"/>
</dbReference>
<dbReference type="InterPro" id="IPR009146">
    <property type="entry name" value="Groucho_enhance"/>
</dbReference>
<dbReference type="Pfam" id="PF00400">
    <property type="entry name" value="WD40"/>
    <property type="match status" value="4"/>
</dbReference>
<dbReference type="InterPro" id="IPR036322">
    <property type="entry name" value="WD40_repeat_dom_sf"/>
</dbReference>
<dbReference type="InterPro" id="IPR015943">
    <property type="entry name" value="WD40/YVTN_repeat-like_dom_sf"/>
</dbReference>
<dbReference type="EnsemblMetazoa" id="HelroT87650">
    <property type="protein sequence ID" value="HelroP87650"/>
    <property type="gene ID" value="HelroG87650"/>
</dbReference>
<evidence type="ECO:0000313" key="4">
    <source>
        <dbReference type="EnsemblMetazoa" id="HelroP87650"/>
    </source>
</evidence>
<dbReference type="InParanoid" id="T1G6T6"/>
<feature type="repeat" description="WD" evidence="2">
    <location>
        <begin position="167"/>
        <end position="201"/>
    </location>
</feature>
<dbReference type="RefSeq" id="XP_009027088.1">
    <property type="nucleotide sequence ID" value="XM_009028840.1"/>
</dbReference>
<name>T1G6T6_HELRO</name>
<dbReference type="SUPFAM" id="SSF50978">
    <property type="entry name" value="WD40 repeat-like"/>
    <property type="match status" value="1"/>
</dbReference>
<dbReference type="GeneID" id="20216783"/>
<evidence type="ECO:0000256" key="1">
    <source>
        <dbReference type="ARBA" id="ARBA00005969"/>
    </source>
</evidence>
<dbReference type="CTD" id="20216783"/>
<dbReference type="FunFam" id="2.130.10.10:FF:001072">
    <property type="entry name" value="Transcription factor unc-37"/>
    <property type="match status" value="1"/>
</dbReference>
<evidence type="ECO:0008006" key="6">
    <source>
        <dbReference type="Google" id="ProtNLM"/>
    </source>
</evidence>
<sequence length="336" mass="36328">YAFQVVGPKTLQPIWFHPDMLGGPGIPQEIKPLGILPQGEVVCAIALSNPVQNVFTGGKGCVKVWDINSVGKSSHIHQLNCLSSDSYIRSVKLLNDGVTLIVGGEANTLTVWDLAAPTPVIKGELTSGAQACYAMAVSHDSRLCYSCYSDGNVAIWDVHNNEIVKQFQGHSDGASCIDISPDGTNIWTGGLDNTVKQWDIRGVGGGEERAGSGDNPLQKYEYMSQVFSLGVSPLGEWIAIGLESAEIRLTNTITQDSYQVILHTSCILTLKYSPDGLWFISAGKDNGLFGWKAPYGINLFQNKEQTSILCCDISNDNKYIVTGSGDKKATVYEVIY</sequence>
<dbReference type="SMART" id="SM00320">
    <property type="entry name" value="WD40"/>
    <property type="match status" value="7"/>
</dbReference>
<feature type="repeat" description="WD" evidence="2">
    <location>
        <begin position="260"/>
        <end position="292"/>
    </location>
</feature>
<evidence type="ECO:0000313" key="3">
    <source>
        <dbReference type="EMBL" id="ESN94821.1"/>
    </source>
</evidence>
<dbReference type="OMA" id="AKDERNH"/>
<comment type="similarity">
    <text evidence="1">Belongs to the WD repeat Groucho/TLE family.</text>
</comment>
<dbReference type="STRING" id="6412.T1G6T6"/>
<dbReference type="Proteomes" id="UP000015101">
    <property type="component" value="Unassembled WGS sequence"/>
</dbReference>
<accession>T1G6T6</accession>
<evidence type="ECO:0000313" key="5">
    <source>
        <dbReference type="Proteomes" id="UP000015101"/>
    </source>
</evidence>
<dbReference type="OrthoDB" id="2624652at2759"/>
<reference evidence="5" key="1">
    <citation type="submission" date="2012-12" db="EMBL/GenBank/DDBJ databases">
        <authorList>
            <person name="Hellsten U."/>
            <person name="Grimwood J."/>
            <person name="Chapman J.A."/>
            <person name="Shapiro H."/>
            <person name="Aerts A."/>
            <person name="Otillar R.P."/>
            <person name="Terry A.Y."/>
            <person name="Boore J.L."/>
            <person name="Simakov O."/>
            <person name="Marletaz F."/>
            <person name="Cho S.-J."/>
            <person name="Edsinger-Gonzales E."/>
            <person name="Havlak P."/>
            <person name="Kuo D.-H."/>
            <person name="Larsson T."/>
            <person name="Lv J."/>
            <person name="Arendt D."/>
            <person name="Savage R."/>
            <person name="Osoegawa K."/>
            <person name="de Jong P."/>
            <person name="Lindberg D.R."/>
            <person name="Seaver E.C."/>
            <person name="Weisblat D.A."/>
            <person name="Putnam N.H."/>
            <person name="Grigoriev I.V."/>
            <person name="Rokhsar D.S."/>
        </authorList>
    </citation>
    <scope>NUCLEOTIDE SEQUENCE</scope>
</reference>
<dbReference type="PANTHER" id="PTHR10814:SF21">
    <property type="entry name" value="PROTEIN GROUCHO"/>
    <property type="match status" value="1"/>
</dbReference>
<reference evidence="4" key="3">
    <citation type="submission" date="2015-06" db="UniProtKB">
        <authorList>
            <consortium name="EnsemblMetazoa"/>
        </authorList>
    </citation>
    <scope>IDENTIFICATION</scope>
</reference>
<dbReference type="InterPro" id="IPR001680">
    <property type="entry name" value="WD40_rpt"/>
</dbReference>
<evidence type="ECO:0000256" key="2">
    <source>
        <dbReference type="PROSITE-ProRule" id="PRU00221"/>
    </source>
</evidence>
<reference evidence="3 5" key="2">
    <citation type="journal article" date="2013" name="Nature">
        <title>Insights into bilaterian evolution from three spiralian genomes.</title>
        <authorList>
            <person name="Simakov O."/>
            <person name="Marletaz F."/>
            <person name="Cho S.J."/>
            <person name="Edsinger-Gonzales E."/>
            <person name="Havlak P."/>
            <person name="Hellsten U."/>
            <person name="Kuo D.H."/>
            <person name="Larsson T."/>
            <person name="Lv J."/>
            <person name="Arendt D."/>
            <person name="Savage R."/>
            <person name="Osoegawa K."/>
            <person name="de Jong P."/>
            <person name="Grimwood J."/>
            <person name="Chapman J.A."/>
            <person name="Shapiro H."/>
            <person name="Aerts A."/>
            <person name="Otillar R.P."/>
            <person name="Terry A.Y."/>
            <person name="Boore J.L."/>
            <person name="Grigoriev I.V."/>
            <person name="Lindberg D.R."/>
            <person name="Seaver E.C."/>
            <person name="Weisblat D.A."/>
            <person name="Putnam N.H."/>
            <person name="Rokhsar D.S."/>
        </authorList>
    </citation>
    <scope>NUCLEOTIDE SEQUENCE</scope>
</reference>
<dbReference type="KEGG" id="hro:HELRODRAFT_87650"/>
<dbReference type="EMBL" id="AMQM01007117">
    <property type="status" value="NOT_ANNOTATED_CDS"/>
    <property type="molecule type" value="Genomic_DNA"/>
</dbReference>
<dbReference type="HOGENOM" id="CLU_007612_0_0_1"/>
<dbReference type="GO" id="GO:0006355">
    <property type="term" value="P:regulation of DNA-templated transcription"/>
    <property type="evidence" value="ECO:0007669"/>
    <property type="project" value="InterPro"/>
</dbReference>
<proteinExistence type="inferred from homology"/>
<keyword evidence="2" id="KW-0853">WD repeat</keyword>
<dbReference type="AlphaFoldDB" id="T1G6T6"/>
<gene>
    <name evidence="4" type="primary">20216783</name>
    <name evidence="3" type="ORF">HELRODRAFT_87650</name>
</gene>
<dbReference type="PROSITE" id="PS50294">
    <property type="entry name" value="WD_REPEATS_REGION"/>
    <property type="match status" value="1"/>
</dbReference>
<dbReference type="PANTHER" id="PTHR10814">
    <property type="entry name" value="TRANSDUCIN-LIKE ENHANCER PROTEIN"/>
    <property type="match status" value="1"/>
</dbReference>
<dbReference type="EMBL" id="KB097563">
    <property type="protein sequence ID" value="ESN94821.1"/>
    <property type="molecule type" value="Genomic_DNA"/>
</dbReference>
<keyword evidence="5" id="KW-1185">Reference proteome</keyword>
<dbReference type="PROSITE" id="PS50082">
    <property type="entry name" value="WD_REPEATS_2"/>
    <property type="match status" value="2"/>
</dbReference>
<dbReference type="eggNOG" id="KOG0639">
    <property type="taxonomic scope" value="Eukaryota"/>
</dbReference>
<dbReference type="Gene3D" id="2.130.10.10">
    <property type="entry name" value="YVTN repeat-like/Quinoprotein amine dehydrogenase"/>
    <property type="match status" value="1"/>
</dbReference>
<dbReference type="GO" id="GO:0005634">
    <property type="term" value="C:nucleus"/>
    <property type="evidence" value="ECO:0007669"/>
    <property type="project" value="InterPro"/>
</dbReference>
<protein>
    <recommendedName>
        <fullName evidence="6">Anaphase-promoting complex subunit 4 WD40 domain-containing protein</fullName>
    </recommendedName>
</protein>